<name>A0ABR5CQB1_9HYPH</name>
<dbReference type="EMBL" id="JWJH01000013">
    <property type="protein sequence ID" value="KJF67013.1"/>
    <property type="molecule type" value="Genomic_DNA"/>
</dbReference>
<organism evidence="1 2">
    <name type="scientific">Rhizobium nepotum 39/7</name>
    <dbReference type="NCBI Taxonomy" id="1368418"/>
    <lineage>
        <taxon>Bacteria</taxon>
        <taxon>Pseudomonadati</taxon>
        <taxon>Pseudomonadota</taxon>
        <taxon>Alphaproteobacteria</taxon>
        <taxon>Hyphomicrobiales</taxon>
        <taxon>Rhizobiaceae</taxon>
        <taxon>Rhizobium/Agrobacterium group</taxon>
        <taxon>Rhizobium</taxon>
    </lineage>
</organism>
<dbReference type="Proteomes" id="UP000052068">
    <property type="component" value="Unassembled WGS sequence"/>
</dbReference>
<sequence>MIHCWEGQIGIVAFSHSLIIESFFLSNGALVPERCHEIVFSIQLVSAQDFDSNNTTVLTHDLDKACAAFLSIDGNDAAIFMPDIL</sequence>
<gene>
    <name evidence="1" type="ORF">RS75_15435</name>
</gene>
<evidence type="ECO:0000313" key="2">
    <source>
        <dbReference type="Proteomes" id="UP000052068"/>
    </source>
</evidence>
<proteinExistence type="predicted"/>
<evidence type="ECO:0000313" key="1">
    <source>
        <dbReference type="EMBL" id="KJF67013.1"/>
    </source>
</evidence>
<protein>
    <submittedName>
        <fullName evidence="1">Uncharacterized protein</fullName>
    </submittedName>
</protein>
<reference evidence="1 2" key="1">
    <citation type="submission" date="2015-03" db="EMBL/GenBank/DDBJ databases">
        <title>Draft Genome Sequences of Agrobacterium nepotum Strain 39/7T (= CFBP 7436T = LMG 26435T) and Agrobacterium sp. Strain KFB 330 (= CFBP 8308 = LMG 28674).</title>
        <authorList>
            <person name="Kuzmanovic N."/>
            <person name="Pulawska J."/>
            <person name="Obradovic A."/>
        </authorList>
    </citation>
    <scope>NUCLEOTIDE SEQUENCE [LARGE SCALE GENOMIC DNA]</scope>
    <source>
        <strain evidence="1 2">39/7</strain>
    </source>
</reference>
<comment type="caution">
    <text evidence="1">The sequence shown here is derived from an EMBL/GenBank/DDBJ whole genome shotgun (WGS) entry which is preliminary data.</text>
</comment>
<keyword evidence="2" id="KW-1185">Reference proteome</keyword>
<accession>A0ABR5CQB1</accession>